<dbReference type="Pfam" id="PF20945">
    <property type="entry name" value="RMP1"/>
    <property type="match status" value="1"/>
</dbReference>
<reference evidence="4" key="1">
    <citation type="submission" date="2012-06" db="EMBL/GenBank/DDBJ databases">
        <title>The genome sequence of Coniosporium apollinis CBS 100218.</title>
        <authorList>
            <consortium name="The Broad Institute Genome Sequencing Platform"/>
            <person name="Cuomo C."/>
            <person name="Gorbushina A."/>
            <person name="Noack S."/>
            <person name="Walker B."/>
            <person name="Young S.K."/>
            <person name="Zeng Q."/>
            <person name="Gargeya S."/>
            <person name="Fitzgerald M."/>
            <person name="Haas B."/>
            <person name="Abouelleil A."/>
            <person name="Alvarado L."/>
            <person name="Arachchi H.M."/>
            <person name="Berlin A.M."/>
            <person name="Chapman S.B."/>
            <person name="Goldberg J."/>
            <person name="Griggs A."/>
            <person name="Gujja S."/>
            <person name="Hansen M."/>
            <person name="Howarth C."/>
            <person name="Imamovic A."/>
            <person name="Larimer J."/>
            <person name="McCowan C."/>
            <person name="Montmayeur A."/>
            <person name="Murphy C."/>
            <person name="Neiman D."/>
            <person name="Pearson M."/>
            <person name="Priest M."/>
            <person name="Roberts A."/>
            <person name="Saif S."/>
            <person name="Shea T."/>
            <person name="Sisk P."/>
            <person name="Sykes S."/>
            <person name="Wortman J."/>
            <person name="Nusbaum C."/>
            <person name="Birren B."/>
        </authorList>
    </citation>
    <scope>NUCLEOTIDE SEQUENCE [LARGE SCALE GENOMIC DNA]</scope>
    <source>
        <strain evidence="4">CBS 100218</strain>
    </source>
</reference>
<dbReference type="CDD" id="cd22573">
    <property type="entry name" value="RMP1_RBD"/>
    <property type="match status" value="1"/>
</dbReference>
<dbReference type="EMBL" id="JH767577">
    <property type="protein sequence ID" value="EON65884.1"/>
    <property type="molecule type" value="Genomic_DNA"/>
</dbReference>
<feature type="region of interest" description="Disordered" evidence="1">
    <location>
        <begin position="1"/>
        <end position="100"/>
    </location>
</feature>
<dbReference type="InterPro" id="IPR047205">
    <property type="entry name" value="RMP1"/>
</dbReference>
<dbReference type="HOGENOM" id="CLU_1034443_0_0_1"/>
<keyword evidence="4" id="KW-1185">Reference proteome</keyword>
<dbReference type="Proteomes" id="UP000016924">
    <property type="component" value="Unassembled WGS sequence"/>
</dbReference>
<dbReference type="GO" id="GO:0042134">
    <property type="term" value="F:rRNA primary transcript binding"/>
    <property type="evidence" value="ECO:0007669"/>
    <property type="project" value="InterPro"/>
</dbReference>
<evidence type="ECO:0000259" key="2">
    <source>
        <dbReference type="Pfam" id="PF20945"/>
    </source>
</evidence>
<evidence type="ECO:0000256" key="1">
    <source>
        <dbReference type="SAM" id="MobiDB-lite"/>
    </source>
</evidence>
<sequence>MAEHPGSSNSANRSLQSISFVARAPKPDSVVVHPKESVKGATQSSNLASSTDPASATATLSRLSAALATASPPTLGPSTPYPRPPTMPNPPDVKSQADVSTDGLNSLRKTRDLLHLLAHRNKNQHRRSVWWRHLSHFRSELRLLVSDLSSLSTNPGDAKTREAVEARVGRWRDALVPRWYFAFSQLTASTQFAAIGVALLAMLASVARCTGITAAYAVMEVEGEMAVLRRGLVAAAREGGEGVLEGVAGNHGVLGAEEEDVGLVVGREE</sequence>
<dbReference type="PANTHER" id="PTHR37792:SF1">
    <property type="entry name" value="RIBONUCLEASE MRP PROTEIN SUBUNIT RMP1"/>
    <property type="match status" value="1"/>
</dbReference>
<dbReference type="GO" id="GO:0000466">
    <property type="term" value="P:maturation of 5.8S rRNA from tricistronic rRNA transcript (SSU-rRNA, 5.8S rRNA, LSU-rRNA)"/>
    <property type="evidence" value="ECO:0007669"/>
    <property type="project" value="TreeGrafter"/>
</dbReference>
<dbReference type="OrthoDB" id="5414547at2759"/>
<dbReference type="RefSeq" id="XP_007781201.1">
    <property type="nucleotide sequence ID" value="XM_007783011.1"/>
</dbReference>
<dbReference type="GeneID" id="19902437"/>
<evidence type="ECO:0000313" key="3">
    <source>
        <dbReference type="EMBL" id="EON65884.1"/>
    </source>
</evidence>
<gene>
    <name evidence="3" type="ORF">W97_05126</name>
</gene>
<name>R7YVP3_CONA1</name>
<dbReference type="GO" id="GO:0000294">
    <property type="term" value="P:nuclear-transcribed mRNA catabolic process, RNase MRP-dependent"/>
    <property type="evidence" value="ECO:0007669"/>
    <property type="project" value="TreeGrafter"/>
</dbReference>
<dbReference type="PANTHER" id="PTHR37792">
    <property type="entry name" value="RIBONUCLEASE MRP PROTEIN SUBUNIT RMP1"/>
    <property type="match status" value="1"/>
</dbReference>
<dbReference type="AlphaFoldDB" id="R7YVP3"/>
<protein>
    <recommendedName>
        <fullName evidence="2">RNase MRP protein 1 RNA binding domain-containing protein</fullName>
    </recommendedName>
</protein>
<feature type="domain" description="RNase MRP protein 1 RNA binding" evidence="2">
    <location>
        <begin position="113"/>
        <end position="204"/>
    </location>
</feature>
<evidence type="ECO:0000313" key="4">
    <source>
        <dbReference type="Proteomes" id="UP000016924"/>
    </source>
</evidence>
<feature type="compositionally biased region" description="Low complexity" evidence="1">
    <location>
        <begin position="48"/>
        <end position="78"/>
    </location>
</feature>
<accession>R7YVP3</accession>
<dbReference type="eggNOG" id="ENOG502S2QW">
    <property type="taxonomic scope" value="Eukaryota"/>
</dbReference>
<feature type="compositionally biased region" description="Pro residues" evidence="1">
    <location>
        <begin position="79"/>
        <end position="91"/>
    </location>
</feature>
<feature type="compositionally biased region" description="Polar residues" evidence="1">
    <location>
        <begin position="1"/>
        <end position="19"/>
    </location>
</feature>
<dbReference type="InterPro" id="IPR047204">
    <property type="entry name" value="RMP1_RBD"/>
</dbReference>
<proteinExistence type="predicted"/>
<dbReference type="GO" id="GO:0000172">
    <property type="term" value="C:ribonuclease MRP complex"/>
    <property type="evidence" value="ECO:0007669"/>
    <property type="project" value="InterPro"/>
</dbReference>
<organism evidence="3 4">
    <name type="scientific">Coniosporium apollinis (strain CBS 100218)</name>
    <name type="common">Rock-inhabiting black yeast</name>
    <dbReference type="NCBI Taxonomy" id="1168221"/>
    <lineage>
        <taxon>Eukaryota</taxon>
        <taxon>Fungi</taxon>
        <taxon>Dikarya</taxon>
        <taxon>Ascomycota</taxon>
        <taxon>Pezizomycotina</taxon>
        <taxon>Dothideomycetes</taxon>
        <taxon>Dothideomycetes incertae sedis</taxon>
        <taxon>Coniosporium</taxon>
    </lineage>
</organism>
<dbReference type="STRING" id="1168221.R7YVP3"/>